<dbReference type="AlphaFoldDB" id="X8JE52"/>
<accession>X8JE52</accession>
<proteinExistence type="predicted"/>
<name>X8JE52_9AGAM</name>
<protein>
    <submittedName>
        <fullName evidence="1">Uncharacterized protein</fullName>
    </submittedName>
</protein>
<comment type="caution">
    <text evidence="1">The sequence shown here is derived from an EMBL/GenBank/DDBJ whole genome shotgun (WGS) entry which is preliminary data.</text>
</comment>
<dbReference type="EMBL" id="JATN01000319">
    <property type="protein sequence ID" value="EUC61581.1"/>
    <property type="molecule type" value="Genomic_DNA"/>
</dbReference>
<dbReference type="Proteomes" id="UP000030108">
    <property type="component" value="Unassembled WGS sequence"/>
</dbReference>
<evidence type="ECO:0000313" key="2">
    <source>
        <dbReference type="Proteomes" id="UP000030108"/>
    </source>
</evidence>
<evidence type="ECO:0000313" key="1">
    <source>
        <dbReference type="EMBL" id="EUC61581.1"/>
    </source>
</evidence>
<feature type="non-terminal residue" evidence="1">
    <location>
        <position position="98"/>
    </location>
</feature>
<sequence length="98" mass="10757">MPAENAAATLDTTLWLSAPSDRCQACSNERKPPQTPSSFHYSWSAFDRTRTATWRTQSVAQANRPRALSRQPRNDIRQAEIAAHGQSASLAPLECACA</sequence>
<organism evidence="1 2">
    <name type="scientific">Rhizoctonia solani AG-3 Rhs1AP</name>
    <dbReference type="NCBI Taxonomy" id="1086054"/>
    <lineage>
        <taxon>Eukaryota</taxon>
        <taxon>Fungi</taxon>
        <taxon>Dikarya</taxon>
        <taxon>Basidiomycota</taxon>
        <taxon>Agaricomycotina</taxon>
        <taxon>Agaricomycetes</taxon>
        <taxon>Cantharellales</taxon>
        <taxon>Ceratobasidiaceae</taxon>
        <taxon>Rhizoctonia</taxon>
    </lineage>
</organism>
<reference evidence="2" key="1">
    <citation type="journal article" date="2014" name="Genome Announc.">
        <title>Draft genome sequence of the plant-pathogenic soil fungus Rhizoctonia solani anastomosis group 3 strain Rhs1AP.</title>
        <authorList>
            <person name="Cubeta M.A."/>
            <person name="Thomas E."/>
            <person name="Dean R.A."/>
            <person name="Jabaji S."/>
            <person name="Neate S.M."/>
            <person name="Tavantzis S."/>
            <person name="Toda T."/>
            <person name="Vilgalys R."/>
            <person name="Bharathan N."/>
            <person name="Fedorova-Abrams N."/>
            <person name="Pakala S.B."/>
            <person name="Pakala S.M."/>
            <person name="Zafar N."/>
            <person name="Joardar V."/>
            <person name="Losada L."/>
            <person name="Nierman W.C."/>
        </authorList>
    </citation>
    <scope>NUCLEOTIDE SEQUENCE [LARGE SCALE GENOMIC DNA]</scope>
    <source>
        <strain evidence="2">AG-3</strain>
    </source>
</reference>
<gene>
    <name evidence="1" type="ORF">RSOL_400410</name>
</gene>